<proteinExistence type="predicted"/>
<reference evidence="2" key="1">
    <citation type="submission" date="2020-09" db="EMBL/GenBank/DDBJ databases">
        <title>Genome-Enabled Discovery of Anthraquinone Biosynthesis in Senna tora.</title>
        <authorList>
            <person name="Kang S.-H."/>
            <person name="Pandey R.P."/>
            <person name="Lee C.-M."/>
            <person name="Sim J.-S."/>
            <person name="Jeong J.-T."/>
            <person name="Choi B.-S."/>
            <person name="Jung M."/>
            <person name="Ginzburg D."/>
            <person name="Zhao K."/>
            <person name="Won S.Y."/>
            <person name="Oh T.-J."/>
            <person name="Yu Y."/>
            <person name="Kim N.-H."/>
            <person name="Lee O.R."/>
            <person name="Lee T.-H."/>
            <person name="Bashyal P."/>
            <person name="Kim T.-S."/>
            <person name="Lee W.-H."/>
            <person name="Kawkins C."/>
            <person name="Kim C.-K."/>
            <person name="Kim J.S."/>
            <person name="Ahn B.O."/>
            <person name="Rhee S.Y."/>
            <person name="Sohng J.K."/>
        </authorList>
    </citation>
    <scope>NUCLEOTIDE SEQUENCE</scope>
    <source>
        <tissue evidence="2">Leaf</tissue>
    </source>
</reference>
<evidence type="ECO:0000313" key="2">
    <source>
        <dbReference type="EMBL" id="KAF7826775.1"/>
    </source>
</evidence>
<evidence type="ECO:0000313" key="3">
    <source>
        <dbReference type="Proteomes" id="UP000634136"/>
    </source>
</evidence>
<dbReference type="Proteomes" id="UP000634136">
    <property type="component" value="Unassembled WGS sequence"/>
</dbReference>
<keyword evidence="1" id="KW-1133">Transmembrane helix</keyword>
<dbReference type="AlphaFoldDB" id="A0A834WKL7"/>
<dbReference type="EMBL" id="JAAIUW010000006">
    <property type="protein sequence ID" value="KAF7826775.1"/>
    <property type="molecule type" value="Genomic_DNA"/>
</dbReference>
<keyword evidence="1" id="KW-0472">Membrane</keyword>
<keyword evidence="3" id="KW-1185">Reference proteome</keyword>
<comment type="caution">
    <text evidence="2">The sequence shown here is derived from an EMBL/GenBank/DDBJ whole genome shotgun (WGS) entry which is preliminary data.</text>
</comment>
<feature type="transmembrane region" description="Helical" evidence="1">
    <location>
        <begin position="12"/>
        <end position="31"/>
    </location>
</feature>
<name>A0A834WKL7_9FABA</name>
<evidence type="ECO:0000256" key="1">
    <source>
        <dbReference type="SAM" id="Phobius"/>
    </source>
</evidence>
<protein>
    <submittedName>
        <fullName evidence="2">Uncharacterized protein</fullName>
    </submittedName>
</protein>
<gene>
    <name evidence="2" type="ORF">G2W53_017939</name>
</gene>
<keyword evidence="1" id="KW-0812">Transmembrane</keyword>
<sequence>MLSDAVLDPFDVAVSLLAVLLTVALLSKPLFNDMKRQDARKG</sequence>
<organism evidence="2 3">
    <name type="scientific">Senna tora</name>
    <dbReference type="NCBI Taxonomy" id="362788"/>
    <lineage>
        <taxon>Eukaryota</taxon>
        <taxon>Viridiplantae</taxon>
        <taxon>Streptophyta</taxon>
        <taxon>Embryophyta</taxon>
        <taxon>Tracheophyta</taxon>
        <taxon>Spermatophyta</taxon>
        <taxon>Magnoliopsida</taxon>
        <taxon>eudicotyledons</taxon>
        <taxon>Gunneridae</taxon>
        <taxon>Pentapetalae</taxon>
        <taxon>rosids</taxon>
        <taxon>fabids</taxon>
        <taxon>Fabales</taxon>
        <taxon>Fabaceae</taxon>
        <taxon>Caesalpinioideae</taxon>
        <taxon>Cassia clade</taxon>
        <taxon>Senna</taxon>
    </lineage>
</organism>
<accession>A0A834WKL7</accession>